<dbReference type="PROSITE" id="PS51352">
    <property type="entry name" value="THIOREDOXIN_2"/>
    <property type="match status" value="1"/>
</dbReference>
<accession>A0A916VMY4</accession>
<dbReference type="PANTHER" id="PTHR35272">
    <property type="entry name" value="THIOL:DISULFIDE INTERCHANGE PROTEIN DSBC-RELATED"/>
    <property type="match status" value="1"/>
</dbReference>
<reference evidence="4" key="2">
    <citation type="submission" date="2020-09" db="EMBL/GenBank/DDBJ databases">
        <authorList>
            <person name="Sun Q."/>
            <person name="Zhou Y."/>
        </authorList>
    </citation>
    <scope>NUCLEOTIDE SEQUENCE</scope>
    <source>
        <strain evidence="4">CGMCC 1.15880</strain>
    </source>
</reference>
<dbReference type="Pfam" id="PF18312">
    <property type="entry name" value="ScsC_N"/>
    <property type="match status" value="1"/>
</dbReference>
<comment type="caution">
    <text evidence="4">The sequence shown here is derived from an EMBL/GenBank/DDBJ whole genome shotgun (WGS) entry which is preliminary data.</text>
</comment>
<evidence type="ECO:0000313" key="5">
    <source>
        <dbReference type="Proteomes" id="UP000628017"/>
    </source>
</evidence>
<evidence type="ECO:0000256" key="2">
    <source>
        <dbReference type="SAM" id="SignalP"/>
    </source>
</evidence>
<gene>
    <name evidence="4" type="ORF">GCM10011498_07720</name>
</gene>
<feature type="chain" id="PRO_5037113508" evidence="2">
    <location>
        <begin position="25"/>
        <end position="251"/>
    </location>
</feature>
<dbReference type="Proteomes" id="UP000628017">
    <property type="component" value="Unassembled WGS sequence"/>
</dbReference>
<dbReference type="InterPro" id="IPR041205">
    <property type="entry name" value="ScsC_N"/>
</dbReference>
<sequence length="251" mass="27766">MIGPSMKSLKIAALISAFALPAVASDLDNLTSAERASFREEVRAYLLDNPEVLLEAMQVLRDRDQQAESQADAQILSQNAEEIFNDGISYVGGNPDGDITIVEFLDYRCGYCRKAHSDMAKLLETDGNIRWVVKELPILGEDSDASSRLAIATLRHYGDEAYQTLHDVLMTFQGPVNEQTMPMLASEAGIDFEPLKPLLDSAEVSDHIARVRELSHKLKVSGTPSFVIEDTILRGYLPLRDMQNIVAEVRG</sequence>
<keyword evidence="2" id="KW-0732">Signal</keyword>
<protein>
    <submittedName>
        <fullName evidence="4">DSBA oxidoreductase</fullName>
    </submittedName>
</protein>
<organism evidence="4 5">
    <name type="scientific">Neptunicoccus cionae</name>
    <dbReference type="NCBI Taxonomy" id="2035344"/>
    <lineage>
        <taxon>Bacteria</taxon>
        <taxon>Pseudomonadati</taxon>
        <taxon>Pseudomonadota</taxon>
        <taxon>Alphaproteobacteria</taxon>
        <taxon>Rhodobacterales</taxon>
        <taxon>Paracoccaceae</taxon>
        <taxon>Neptunicoccus</taxon>
    </lineage>
</organism>
<dbReference type="Pfam" id="PF13462">
    <property type="entry name" value="Thioredoxin_4"/>
    <property type="match status" value="1"/>
</dbReference>
<feature type="domain" description="Thioredoxin" evidence="3">
    <location>
        <begin position="9"/>
        <end position="251"/>
    </location>
</feature>
<dbReference type="EMBL" id="BMKA01000001">
    <property type="protein sequence ID" value="GGA10110.1"/>
    <property type="molecule type" value="Genomic_DNA"/>
</dbReference>
<evidence type="ECO:0000259" key="3">
    <source>
        <dbReference type="PROSITE" id="PS51352"/>
    </source>
</evidence>
<dbReference type="CDD" id="cd03023">
    <property type="entry name" value="DsbA_Com1_like"/>
    <property type="match status" value="1"/>
</dbReference>
<keyword evidence="5" id="KW-1185">Reference proteome</keyword>
<dbReference type="Gene3D" id="3.40.30.10">
    <property type="entry name" value="Glutaredoxin"/>
    <property type="match status" value="1"/>
</dbReference>
<proteinExistence type="predicted"/>
<dbReference type="InterPro" id="IPR013766">
    <property type="entry name" value="Thioredoxin_domain"/>
</dbReference>
<dbReference type="InterPro" id="IPR051470">
    <property type="entry name" value="Thiol:disulfide_interchange"/>
</dbReference>
<evidence type="ECO:0000313" key="4">
    <source>
        <dbReference type="EMBL" id="GGA10110.1"/>
    </source>
</evidence>
<reference evidence="4" key="1">
    <citation type="journal article" date="2014" name="Int. J. Syst. Evol. Microbiol.">
        <title>Complete genome sequence of Corynebacterium casei LMG S-19264T (=DSM 44701T), isolated from a smear-ripened cheese.</title>
        <authorList>
            <consortium name="US DOE Joint Genome Institute (JGI-PGF)"/>
            <person name="Walter F."/>
            <person name="Albersmeier A."/>
            <person name="Kalinowski J."/>
            <person name="Ruckert C."/>
        </authorList>
    </citation>
    <scope>NUCLEOTIDE SEQUENCE</scope>
    <source>
        <strain evidence="4">CGMCC 1.15880</strain>
    </source>
</reference>
<feature type="signal peptide" evidence="2">
    <location>
        <begin position="1"/>
        <end position="24"/>
    </location>
</feature>
<dbReference type="AlphaFoldDB" id="A0A916VMY4"/>
<dbReference type="SUPFAM" id="SSF52833">
    <property type="entry name" value="Thioredoxin-like"/>
    <property type="match status" value="1"/>
</dbReference>
<evidence type="ECO:0000256" key="1">
    <source>
        <dbReference type="ARBA" id="ARBA00003565"/>
    </source>
</evidence>
<dbReference type="InterPro" id="IPR012336">
    <property type="entry name" value="Thioredoxin-like_fold"/>
</dbReference>
<comment type="function">
    <text evidence="1">May be required for disulfide bond formation in some proteins.</text>
</comment>
<name>A0A916VMY4_9RHOB</name>
<dbReference type="PANTHER" id="PTHR35272:SF3">
    <property type="entry name" value="THIOL:DISULFIDE INTERCHANGE PROTEIN DSBC"/>
    <property type="match status" value="1"/>
</dbReference>
<dbReference type="InterPro" id="IPR036249">
    <property type="entry name" value="Thioredoxin-like_sf"/>
</dbReference>